<dbReference type="EMBL" id="NXLW01000005">
    <property type="protein sequence ID" value="RDU72709.1"/>
    <property type="molecule type" value="Genomic_DNA"/>
</dbReference>
<dbReference type="GO" id="GO:0043023">
    <property type="term" value="F:ribosomal large subunit binding"/>
    <property type="evidence" value="ECO:0007669"/>
    <property type="project" value="TreeGrafter"/>
</dbReference>
<dbReference type="InterPro" id="IPR043519">
    <property type="entry name" value="NT_sf"/>
</dbReference>
<reference evidence="3 4" key="1">
    <citation type="submission" date="2018-04" db="EMBL/GenBank/DDBJ databases">
        <title>Novel Campyloabacter and Helicobacter Species and Strains.</title>
        <authorList>
            <person name="Mannion A.J."/>
            <person name="Shen Z."/>
            <person name="Fox J.G."/>
        </authorList>
    </citation>
    <scope>NUCLEOTIDE SEQUENCE [LARGE SCALE GENOMIC DNA]</scope>
    <source>
        <strain evidence="3 4">MIT 97-5075</strain>
    </source>
</reference>
<dbReference type="SUPFAM" id="SSF81301">
    <property type="entry name" value="Nucleotidyltransferase"/>
    <property type="match status" value="1"/>
</dbReference>
<evidence type="ECO:0000313" key="3">
    <source>
        <dbReference type="EMBL" id="RDU72709.1"/>
    </source>
</evidence>
<dbReference type="AlphaFoldDB" id="A0A3D8J5D9"/>
<dbReference type="NCBIfam" id="TIGR00090">
    <property type="entry name" value="rsfS_iojap_ybeB"/>
    <property type="match status" value="1"/>
</dbReference>
<sequence length="129" mass="15069">MQQTQKQQISFSNQDDRTFYLLTNQIKETLDSKKASDISIINLHNKEYFADFVIIATASVGKHALALLHYLRQELKSKGIKIHNTDEENEDWIVVDLGEIIVHIFTENHRKKYNLEEFLQSTFINKNCA</sequence>
<proteinExistence type="inferred from homology"/>
<comment type="subunit">
    <text evidence="2">Interacts with ribosomal protein uL14 (rplN).</text>
</comment>
<protein>
    <recommendedName>
        <fullName evidence="2">Ribosomal silencing factor RsfS</fullName>
    </recommendedName>
</protein>
<dbReference type="PANTHER" id="PTHR21043:SF0">
    <property type="entry name" value="MITOCHONDRIAL ASSEMBLY OF RIBOSOMAL LARGE SUBUNIT PROTEIN 1"/>
    <property type="match status" value="1"/>
</dbReference>
<keyword evidence="2" id="KW-0678">Repressor</keyword>
<dbReference type="Proteomes" id="UP000256424">
    <property type="component" value="Unassembled WGS sequence"/>
</dbReference>
<evidence type="ECO:0000313" key="4">
    <source>
        <dbReference type="Proteomes" id="UP000256424"/>
    </source>
</evidence>
<comment type="caution">
    <text evidence="3">The sequence shown here is derived from an EMBL/GenBank/DDBJ whole genome shotgun (WGS) entry which is preliminary data.</text>
</comment>
<dbReference type="Gene3D" id="3.30.460.10">
    <property type="entry name" value="Beta Polymerase, domain 2"/>
    <property type="match status" value="1"/>
</dbReference>
<comment type="similarity">
    <text evidence="1 2">Belongs to the Iojap/RsfS family.</text>
</comment>
<evidence type="ECO:0000256" key="2">
    <source>
        <dbReference type="HAMAP-Rule" id="MF_01477"/>
    </source>
</evidence>
<comment type="subcellular location">
    <subcellularLocation>
        <location evidence="2">Cytoplasm</location>
    </subcellularLocation>
</comment>
<dbReference type="GO" id="GO:0005737">
    <property type="term" value="C:cytoplasm"/>
    <property type="evidence" value="ECO:0007669"/>
    <property type="project" value="UniProtKB-SubCell"/>
</dbReference>
<dbReference type="HAMAP" id="MF_01477">
    <property type="entry name" value="Iojap_RsfS"/>
    <property type="match status" value="1"/>
</dbReference>
<dbReference type="GO" id="GO:0017148">
    <property type="term" value="P:negative regulation of translation"/>
    <property type="evidence" value="ECO:0007669"/>
    <property type="project" value="UniProtKB-UniRule"/>
</dbReference>
<keyword evidence="4" id="KW-1185">Reference proteome</keyword>
<keyword evidence="2" id="KW-0963">Cytoplasm</keyword>
<dbReference type="Pfam" id="PF02410">
    <property type="entry name" value="RsfS"/>
    <property type="match status" value="1"/>
</dbReference>
<name>A0A3D8J5D9_9HELI</name>
<dbReference type="GO" id="GO:0090071">
    <property type="term" value="P:negative regulation of ribosome biogenesis"/>
    <property type="evidence" value="ECO:0007669"/>
    <property type="project" value="UniProtKB-UniRule"/>
</dbReference>
<dbReference type="OrthoDB" id="9793681at2"/>
<organism evidence="3 4">
    <name type="scientific">Helicobacter aurati</name>
    <dbReference type="NCBI Taxonomy" id="137778"/>
    <lineage>
        <taxon>Bacteria</taxon>
        <taxon>Pseudomonadati</taxon>
        <taxon>Campylobacterota</taxon>
        <taxon>Epsilonproteobacteria</taxon>
        <taxon>Campylobacterales</taxon>
        <taxon>Helicobacteraceae</taxon>
        <taxon>Helicobacter</taxon>
    </lineage>
</organism>
<gene>
    <name evidence="2 3" type="primary">rsfS</name>
    <name evidence="3" type="ORF">CQA66_03670</name>
</gene>
<comment type="function">
    <text evidence="2">Functions as a ribosomal silencing factor. Interacts with ribosomal protein uL14 (rplN), blocking formation of intersubunit bridge B8. Prevents association of the 30S and 50S ribosomal subunits and the formation of functional ribosomes, thus repressing translation.</text>
</comment>
<keyword evidence="2" id="KW-0810">Translation regulation</keyword>
<dbReference type="InterPro" id="IPR004394">
    <property type="entry name" value="Iojap/RsfS/C7orf30"/>
</dbReference>
<dbReference type="GO" id="GO:0042256">
    <property type="term" value="P:cytosolic ribosome assembly"/>
    <property type="evidence" value="ECO:0007669"/>
    <property type="project" value="UniProtKB-UniRule"/>
</dbReference>
<dbReference type="PANTHER" id="PTHR21043">
    <property type="entry name" value="IOJAP SUPERFAMILY ORTHOLOG"/>
    <property type="match status" value="1"/>
</dbReference>
<accession>A0A3D8J5D9</accession>
<evidence type="ECO:0000256" key="1">
    <source>
        <dbReference type="ARBA" id="ARBA00010574"/>
    </source>
</evidence>
<dbReference type="RefSeq" id="WP_104762449.1">
    <property type="nucleotide sequence ID" value="NZ_FZPM01000004.1"/>
</dbReference>